<reference evidence="3 4" key="1">
    <citation type="submission" date="2018-11" db="EMBL/GenBank/DDBJ databases">
        <title>Draft genome of Simplicispira Flexivirga sp. BO-16.</title>
        <authorList>
            <person name="Im W.T."/>
        </authorList>
    </citation>
    <scope>NUCLEOTIDE SEQUENCE [LARGE SCALE GENOMIC DNA]</scope>
    <source>
        <strain evidence="3 4">BO-16</strain>
    </source>
</reference>
<proteinExistence type="predicted"/>
<keyword evidence="4" id="KW-1185">Reference proteome</keyword>
<keyword evidence="2" id="KW-0472">Membrane</keyword>
<organism evidence="3 4">
    <name type="scientific">Flexivirga caeni</name>
    <dbReference type="NCBI Taxonomy" id="2294115"/>
    <lineage>
        <taxon>Bacteria</taxon>
        <taxon>Bacillati</taxon>
        <taxon>Actinomycetota</taxon>
        <taxon>Actinomycetes</taxon>
        <taxon>Micrococcales</taxon>
        <taxon>Dermacoccaceae</taxon>
        <taxon>Flexivirga</taxon>
    </lineage>
</organism>
<keyword evidence="2" id="KW-0812">Transmembrane</keyword>
<evidence type="ECO:0000313" key="3">
    <source>
        <dbReference type="EMBL" id="RNI21416.1"/>
    </source>
</evidence>
<accession>A0A3M9M7F1</accession>
<dbReference type="EMBL" id="RJJQ01000011">
    <property type="protein sequence ID" value="RNI21416.1"/>
    <property type="molecule type" value="Genomic_DNA"/>
</dbReference>
<keyword evidence="2" id="KW-1133">Transmembrane helix</keyword>
<dbReference type="AlphaFoldDB" id="A0A3M9M7F1"/>
<protein>
    <submittedName>
        <fullName evidence="3">Uncharacterized protein</fullName>
    </submittedName>
</protein>
<evidence type="ECO:0000256" key="1">
    <source>
        <dbReference type="SAM" id="MobiDB-lite"/>
    </source>
</evidence>
<dbReference type="Proteomes" id="UP000271678">
    <property type="component" value="Unassembled WGS sequence"/>
</dbReference>
<feature type="transmembrane region" description="Helical" evidence="2">
    <location>
        <begin position="40"/>
        <end position="61"/>
    </location>
</feature>
<dbReference type="RefSeq" id="WP_123271732.1">
    <property type="nucleotide sequence ID" value="NZ_RJJQ01000011.1"/>
</dbReference>
<gene>
    <name evidence="3" type="ORF">EFY87_12180</name>
</gene>
<name>A0A3M9M7F1_9MICO</name>
<feature type="region of interest" description="Disordered" evidence="1">
    <location>
        <begin position="61"/>
        <end position="92"/>
    </location>
</feature>
<evidence type="ECO:0000313" key="4">
    <source>
        <dbReference type="Proteomes" id="UP000271678"/>
    </source>
</evidence>
<feature type="compositionally biased region" description="Polar residues" evidence="1">
    <location>
        <begin position="64"/>
        <end position="73"/>
    </location>
</feature>
<sequence length="350" mass="36309">MTDHAEDIEQLFAAARPGAMSVDADLARETGRHRIRSRRMALAGAALALVVAGAGTVQLAGRTGDTTSPARTTHSAPSPSHAVPSPRHSLPSGMLFERNGAAKRLPYDQVTLPGTPSGSYAIDGTLAHLTISAVRGERKTPLQVTGPSANGLFTARDGDTQLVAFAVPASTNTAYLVPSGTEAHRGVPLASGGQVAVAALPATSQVTGAWWWTGIGSTFGATGGGAGTLHVLPAEDLRIFVLPGLHSWGVWSETGLAWRTSLTSVMDTGGADGGGLPRTYARLLPASATHIEVTRNPSVRDPQVVIRRVPGTAYQLVLVTSMGIGTRQWTVLVREVSWVDAAGHAHHDAG</sequence>
<evidence type="ECO:0000256" key="2">
    <source>
        <dbReference type="SAM" id="Phobius"/>
    </source>
</evidence>
<comment type="caution">
    <text evidence="3">The sequence shown here is derived from an EMBL/GenBank/DDBJ whole genome shotgun (WGS) entry which is preliminary data.</text>
</comment>
<feature type="compositionally biased region" description="Low complexity" evidence="1">
    <location>
        <begin position="74"/>
        <end position="89"/>
    </location>
</feature>